<protein>
    <submittedName>
        <fullName evidence="2">Gypsy retrotransposon integrase-like protein 1</fullName>
    </submittedName>
</protein>
<dbReference type="InterPro" id="IPR050951">
    <property type="entry name" value="Retrovirus_Pol_polyprotein"/>
</dbReference>
<dbReference type="InterPro" id="IPR036397">
    <property type="entry name" value="RNaseH_sf"/>
</dbReference>
<dbReference type="Pfam" id="PF17921">
    <property type="entry name" value="Integrase_H2C2"/>
    <property type="match status" value="1"/>
</dbReference>
<comment type="caution">
    <text evidence="2">The sequence shown here is derived from an EMBL/GenBank/DDBJ whole genome shotgun (WGS) entry which is preliminary data.</text>
</comment>
<sequence>EYVPGKKNIVADTLSRIGHREVKVKTGEVVKEQSNSEVDADVLEWRPAHVEARAAPLEGKFPEVKVSDLSSMKSCDFFKEDKSGVKQKPKPFKCVLDSDCENRVMVVSVEDTTPVLENHDSREKWVEKIRESQRKHLDSTGWEGKADDELIEVNGRLLVPESDSELVTEVLSAVHDDPLAGHGGISKMLECLRDNGVHLGHAAKHAKEHVDKCCVCQRMKARLLVRRMMKDTTVNYPFDCVAVDTVGPIMPSDSGNRYLVVMVDMFTRWTEIVATKTKTADETAQAIVDGIFGRFGLPKSIQSDRGKEYVNGVISELYLRLGVSQHKVLAARPQANGMVERANQEVIRHIRIALAMIKYKEDWERAIPM</sequence>
<dbReference type="Pfam" id="PF00665">
    <property type="entry name" value="rve"/>
    <property type="match status" value="1"/>
</dbReference>
<name>A0ABQ5KDJ4_9EUKA</name>
<dbReference type="InterPro" id="IPR001584">
    <property type="entry name" value="Integrase_cat-core"/>
</dbReference>
<evidence type="ECO:0000259" key="1">
    <source>
        <dbReference type="PROSITE" id="PS50994"/>
    </source>
</evidence>
<feature type="domain" description="Integrase catalytic" evidence="1">
    <location>
        <begin position="233"/>
        <end position="369"/>
    </location>
</feature>
<dbReference type="Gene3D" id="3.30.420.10">
    <property type="entry name" value="Ribonuclease H-like superfamily/Ribonuclease H"/>
    <property type="match status" value="1"/>
</dbReference>
<dbReference type="PANTHER" id="PTHR37984">
    <property type="entry name" value="PROTEIN CBG26694"/>
    <property type="match status" value="1"/>
</dbReference>
<dbReference type="EMBL" id="BQXS01000766">
    <property type="protein sequence ID" value="GKT29270.1"/>
    <property type="molecule type" value="Genomic_DNA"/>
</dbReference>
<organism evidence="2 3">
    <name type="scientific">Aduncisulcus paluster</name>
    <dbReference type="NCBI Taxonomy" id="2918883"/>
    <lineage>
        <taxon>Eukaryota</taxon>
        <taxon>Metamonada</taxon>
        <taxon>Carpediemonas-like organisms</taxon>
        <taxon>Aduncisulcus</taxon>
    </lineage>
</organism>
<gene>
    <name evidence="2" type="ORF">ADUPG1_001127</name>
</gene>
<dbReference type="Proteomes" id="UP001057375">
    <property type="component" value="Unassembled WGS sequence"/>
</dbReference>
<feature type="non-terminal residue" evidence="2">
    <location>
        <position position="1"/>
    </location>
</feature>
<proteinExistence type="predicted"/>
<reference evidence="2" key="1">
    <citation type="submission" date="2022-03" db="EMBL/GenBank/DDBJ databases">
        <title>Draft genome sequence of Aduncisulcus paluster, a free-living microaerophilic Fornicata.</title>
        <authorList>
            <person name="Yuyama I."/>
            <person name="Kume K."/>
            <person name="Tamura T."/>
            <person name="Inagaki Y."/>
            <person name="Hashimoto T."/>
        </authorList>
    </citation>
    <scope>NUCLEOTIDE SEQUENCE</scope>
    <source>
        <strain evidence="2">NY0171</strain>
    </source>
</reference>
<dbReference type="InterPro" id="IPR041588">
    <property type="entry name" value="Integrase_H2C2"/>
</dbReference>
<evidence type="ECO:0000313" key="2">
    <source>
        <dbReference type="EMBL" id="GKT29270.1"/>
    </source>
</evidence>
<feature type="non-terminal residue" evidence="2">
    <location>
        <position position="369"/>
    </location>
</feature>
<dbReference type="SUPFAM" id="SSF53098">
    <property type="entry name" value="Ribonuclease H-like"/>
    <property type="match status" value="1"/>
</dbReference>
<accession>A0ABQ5KDJ4</accession>
<dbReference type="PROSITE" id="PS50994">
    <property type="entry name" value="INTEGRASE"/>
    <property type="match status" value="1"/>
</dbReference>
<dbReference type="PANTHER" id="PTHR37984:SF5">
    <property type="entry name" value="PROTEIN NYNRIN-LIKE"/>
    <property type="match status" value="1"/>
</dbReference>
<keyword evidence="3" id="KW-1185">Reference proteome</keyword>
<dbReference type="InterPro" id="IPR012337">
    <property type="entry name" value="RNaseH-like_sf"/>
</dbReference>
<evidence type="ECO:0000313" key="3">
    <source>
        <dbReference type="Proteomes" id="UP001057375"/>
    </source>
</evidence>
<dbReference type="Gene3D" id="1.10.340.70">
    <property type="match status" value="1"/>
</dbReference>